<comment type="caution">
    <text evidence="1">The sequence shown here is derived from an EMBL/GenBank/DDBJ whole genome shotgun (WGS) entry which is preliminary data.</text>
</comment>
<organism evidence="1 2">
    <name type="scientific">Enterobacter roggenkampii</name>
    <dbReference type="NCBI Taxonomy" id="1812935"/>
    <lineage>
        <taxon>Bacteria</taxon>
        <taxon>Pseudomonadati</taxon>
        <taxon>Pseudomonadota</taxon>
        <taxon>Gammaproteobacteria</taxon>
        <taxon>Enterobacterales</taxon>
        <taxon>Enterobacteriaceae</taxon>
        <taxon>Enterobacter</taxon>
        <taxon>Enterobacter cloacae complex</taxon>
    </lineage>
</organism>
<protein>
    <submittedName>
        <fullName evidence="1">Tail protein</fullName>
    </submittedName>
</protein>
<reference evidence="1 2" key="1">
    <citation type="submission" date="2015-06" db="EMBL/GenBank/DDBJ databases">
        <authorList>
            <person name="Adams M."/>
            <person name="Sutton G."/>
            <person name="Nelson K."/>
            <person name="Bonomo R."/>
            <person name="McCorrison J."/>
            <person name="Sanka R."/>
            <person name="Brinkac L."/>
            <person name="Nierman W."/>
        </authorList>
    </citation>
    <scope>NUCLEOTIDE SEQUENCE [LARGE SCALE GENOMIC DNA]</scope>
    <source>
        <strain evidence="1 2">GN02692</strain>
    </source>
</reference>
<proteinExistence type="predicted"/>
<dbReference type="PANTHER" id="PTHR35861:SF2">
    <property type="entry name" value="FELS-2 PROPHAGE PROTEIN"/>
    <property type="match status" value="1"/>
</dbReference>
<evidence type="ECO:0000313" key="2">
    <source>
        <dbReference type="Proteomes" id="UP000036013"/>
    </source>
</evidence>
<accession>A0A837LC69</accession>
<dbReference type="InterPro" id="IPR052042">
    <property type="entry name" value="Tail_sheath_structural"/>
</dbReference>
<dbReference type="Gene3D" id="3.40.50.11780">
    <property type="match status" value="1"/>
</dbReference>
<dbReference type="EMBL" id="LEDI01000041">
    <property type="protein sequence ID" value="KLQ00667.1"/>
    <property type="molecule type" value="Genomic_DNA"/>
</dbReference>
<sequence length="519" mass="54078">MPVYQVGSLNTTALSAADLYVGIQAPKTRYINGVPSDGLGIVGIASWGPVNSPVLIGSDTDQAIYFGAQQVRKYDLCTAIAISLQIGATNLRCVRVTDGTDLAAAIALKDTAGTPVTGMTLTAKYTGTKGNTITAQIATGTAVNSYKLTVYFPGQTPEVFDNITGSGAALWTNLVNAVNNGITAVRGASQYVLATIGTSTAVPDTTTVWTLTGGTDGNTTITDAVLVGTDGTSTTRKGMYALRGSGVQVLNLVDVTDSTQWPTINTYCLSEGVFGIAQAAAGVTYSSLATTLNSSGVDSWQMKVLVGDWIYWNDTVNGLSSRMCAPATFVAAKYAAQSPHISALNKAITNVVATQRQLANQPYSISEIGALSNARLDVITNPCPGGNYFGLRSGRNAASSSTQNDDTYTRMTNYLSATLAASFGYVVGEPQTTDLRRSTKSTIESFLQSLVDAGMIGDPNGGPAFSVKLDASNNPSNRVALGYMVADVQVKYLATTRFFLINLEGGASVTVSVSSNATL</sequence>
<evidence type="ECO:0000313" key="1">
    <source>
        <dbReference type="EMBL" id="KLQ00667.1"/>
    </source>
</evidence>
<dbReference type="AlphaFoldDB" id="A0A837LC69"/>
<dbReference type="PANTHER" id="PTHR35861">
    <property type="match status" value="1"/>
</dbReference>
<dbReference type="Proteomes" id="UP000036013">
    <property type="component" value="Unassembled WGS sequence"/>
</dbReference>
<name>A0A837LC69_9ENTR</name>
<gene>
    <name evidence="1" type="ORF">ABF77_16125</name>
</gene>